<dbReference type="EMBL" id="QXQA01000010">
    <property type="protein sequence ID" value="RIX51568.1"/>
    <property type="molecule type" value="Genomic_DNA"/>
</dbReference>
<dbReference type="GO" id="GO:0008477">
    <property type="term" value="F:purine nucleosidase activity"/>
    <property type="evidence" value="ECO:0007669"/>
    <property type="project" value="TreeGrafter"/>
</dbReference>
<dbReference type="InterPro" id="IPR036452">
    <property type="entry name" value="Ribo_hydro-like"/>
</dbReference>
<sequence length="343" mass="37353">MACRPCPRSKRTSIGVKNREPEGNLVEHVKKMIIDADTGIDDALAILYALKSPSIKVEGITTVFGNISVDRATDNTLRIIRLAQAPYDVPVVRGAAQPLERGMPEFATHVHGMNGIGDAEIPPSSQEALSERADDFIIRKSKELEGELIVVTLGRLTNLALAVTKEPDLAKRIKHVYVMGGAVSVPGNVTPVSEANIWGDPEAADIVFTSGLPVTMVGLDVTMKTLLTGQHLDQLMRFRQEGNSEVIDFIRESHRYYFDFYRTSNSFIDAAPIHDPLTVLVAEDPSLVTIQRMKVSVVCDSELCAGMTVADLRRRSLAGTDIAVCTDVNASLAVDRLLSPFVS</sequence>
<feature type="domain" description="Inosine/uridine-preferring nucleoside hydrolase" evidence="3">
    <location>
        <begin position="32"/>
        <end position="331"/>
    </location>
</feature>
<dbReference type="InterPro" id="IPR023186">
    <property type="entry name" value="IUNH"/>
</dbReference>
<keyword evidence="1 4" id="KW-0378">Hydrolase</keyword>
<dbReference type="PANTHER" id="PTHR12304">
    <property type="entry name" value="INOSINE-URIDINE PREFERRING NUCLEOSIDE HYDROLASE"/>
    <property type="match status" value="1"/>
</dbReference>
<dbReference type="PANTHER" id="PTHR12304:SF4">
    <property type="entry name" value="URIDINE NUCLEOSIDASE"/>
    <property type="match status" value="1"/>
</dbReference>
<name>A0A3A1USR0_9BACL</name>
<accession>A0A3A1USR0</accession>
<evidence type="ECO:0000313" key="4">
    <source>
        <dbReference type="EMBL" id="RIX51568.1"/>
    </source>
</evidence>
<keyword evidence="2" id="KW-0326">Glycosidase</keyword>
<dbReference type="SUPFAM" id="SSF53590">
    <property type="entry name" value="Nucleoside hydrolase"/>
    <property type="match status" value="1"/>
</dbReference>
<proteinExistence type="predicted"/>
<dbReference type="Proteomes" id="UP000266482">
    <property type="component" value="Unassembled WGS sequence"/>
</dbReference>
<keyword evidence="5" id="KW-1185">Reference proteome</keyword>
<protein>
    <submittedName>
        <fullName evidence="4">Nucleoside hydrolase</fullName>
    </submittedName>
</protein>
<dbReference type="GO" id="GO:0005829">
    <property type="term" value="C:cytosol"/>
    <property type="evidence" value="ECO:0007669"/>
    <property type="project" value="TreeGrafter"/>
</dbReference>
<evidence type="ECO:0000313" key="5">
    <source>
        <dbReference type="Proteomes" id="UP000266482"/>
    </source>
</evidence>
<dbReference type="Pfam" id="PF01156">
    <property type="entry name" value="IU_nuc_hydro"/>
    <property type="match status" value="1"/>
</dbReference>
<dbReference type="OrthoDB" id="9797882at2"/>
<dbReference type="AlphaFoldDB" id="A0A3A1USR0"/>
<organism evidence="4 5">
    <name type="scientific">Paenibacillus nanensis</name>
    <dbReference type="NCBI Taxonomy" id="393251"/>
    <lineage>
        <taxon>Bacteria</taxon>
        <taxon>Bacillati</taxon>
        <taxon>Bacillota</taxon>
        <taxon>Bacilli</taxon>
        <taxon>Bacillales</taxon>
        <taxon>Paenibacillaceae</taxon>
        <taxon>Paenibacillus</taxon>
    </lineage>
</organism>
<evidence type="ECO:0000256" key="1">
    <source>
        <dbReference type="ARBA" id="ARBA00022801"/>
    </source>
</evidence>
<dbReference type="GO" id="GO:0006152">
    <property type="term" value="P:purine nucleoside catabolic process"/>
    <property type="evidence" value="ECO:0007669"/>
    <property type="project" value="TreeGrafter"/>
</dbReference>
<dbReference type="Gene3D" id="3.90.245.10">
    <property type="entry name" value="Ribonucleoside hydrolase-like"/>
    <property type="match status" value="1"/>
</dbReference>
<gene>
    <name evidence="4" type="ORF">D3P08_16830</name>
</gene>
<dbReference type="InterPro" id="IPR001910">
    <property type="entry name" value="Inosine/uridine_hydrolase_dom"/>
</dbReference>
<dbReference type="CDD" id="cd02650">
    <property type="entry name" value="nuc_hydro_CaPnhB"/>
    <property type="match status" value="1"/>
</dbReference>
<comment type="caution">
    <text evidence="4">The sequence shown here is derived from an EMBL/GenBank/DDBJ whole genome shotgun (WGS) entry which is preliminary data.</text>
</comment>
<evidence type="ECO:0000259" key="3">
    <source>
        <dbReference type="Pfam" id="PF01156"/>
    </source>
</evidence>
<reference evidence="4 5" key="1">
    <citation type="submission" date="2018-09" db="EMBL/GenBank/DDBJ databases">
        <title>Paenibacillus aracenensis nov. sp. isolated from a cave in southern Spain.</title>
        <authorList>
            <person name="Jurado V."/>
            <person name="Gutierrez-Patricio S."/>
            <person name="Gonzalez-Pimentel J.L."/>
            <person name="Miller A.Z."/>
            <person name="Laiz L."/>
            <person name="Saiz-Jimenez C."/>
        </authorList>
    </citation>
    <scope>NUCLEOTIDE SEQUENCE [LARGE SCALE GENOMIC DNA]</scope>
    <source>
        <strain evidence="4 5">DSM 22867</strain>
    </source>
</reference>
<evidence type="ECO:0000256" key="2">
    <source>
        <dbReference type="ARBA" id="ARBA00023295"/>
    </source>
</evidence>